<comment type="caution">
    <text evidence="2">The sequence shown here is derived from an EMBL/GenBank/DDBJ whole genome shotgun (WGS) entry which is preliminary data.</text>
</comment>
<evidence type="ECO:0000313" key="3">
    <source>
        <dbReference type="Proteomes" id="UP001595962"/>
    </source>
</evidence>
<feature type="transmembrane region" description="Helical" evidence="1">
    <location>
        <begin position="21"/>
        <end position="42"/>
    </location>
</feature>
<feature type="transmembrane region" description="Helical" evidence="1">
    <location>
        <begin position="281"/>
        <end position="300"/>
    </location>
</feature>
<dbReference type="EMBL" id="JBHSGB010000002">
    <property type="protein sequence ID" value="MFC4653862.1"/>
    <property type="molecule type" value="Genomic_DNA"/>
</dbReference>
<keyword evidence="1" id="KW-0812">Transmembrane</keyword>
<evidence type="ECO:0000256" key="1">
    <source>
        <dbReference type="SAM" id="Phobius"/>
    </source>
</evidence>
<feature type="transmembrane region" description="Helical" evidence="1">
    <location>
        <begin position="149"/>
        <end position="168"/>
    </location>
</feature>
<protein>
    <submittedName>
        <fullName evidence="2">NnrS family protein</fullName>
    </submittedName>
</protein>
<proteinExistence type="predicted"/>
<reference evidence="3" key="1">
    <citation type="journal article" date="2019" name="Int. J. Syst. Evol. Microbiol.">
        <title>The Global Catalogue of Microorganisms (GCM) 10K type strain sequencing project: providing services to taxonomists for standard genome sequencing and annotation.</title>
        <authorList>
            <consortium name="The Broad Institute Genomics Platform"/>
            <consortium name="The Broad Institute Genome Sequencing Center for Infectious Disease"/>
            <person name="Wu L."/>
            <person name="Ma J."/>
        </authorList>
    </citation>
    <scope>NUCLEOTIDE SEQUENCE [LARGE SCALE GENOMIC DNA]</scope>
    <source>
        <strain evidence="3">DT28</strain>
    </source>
</reference>
<dbReference type="RefSeq" id="WP_377331441.1">
    <property type="nucleotide sequence ID" value="NZ_JBHSGB010000002.1"/>
</dbReference>
<feature type="transmembrane region" description="Helical" evidence="1">
    <location>
        <begin position="306"/>
        <end position="327"/>
    </location>
</feature>
<feature type="transmembrane region" description="Helical" evidence="1">
    <location>
        <begin position="118"/>
        <end position="137"/>
    </location>
</feature>
<feature type="transmembrane region" description="Helical" evidence="1">
    <location>
        <begin position="180"/>
        <end position="200"/>
    </location>
</feature>
<keyword evidence="1" id="KW-1133">Transmembrane helix</keyword>
<feature type="transmembrane region" description="Helical" evidence="1">
    <location>
        <begin position="339"/>
        <end position="360"/>
    </location>
</feature>
<dbReference type="Pfam" id="PF05940">
    <property type="entry name" value="NnrS"/>
    <property type="match status" value="1"/>
</dbReference>
<feature type="transmembrane region" description="Helical" evidence="1">
    <location>
        <begin position="94"/>
        <end position="112"/>
    </location>
</feature>
<feature type="transmembrane region" description="Helical" evidence="1">
    <location>
        <begin position="221"/>
        <end position="241"/>
    </location>
</feature>
<feature type="transmembrane region" description="Helical" evidence="1">
    <location>
        <begin position="247"/>
        <end position="269"/>
    </location>
</feature>
<keyword evidence="3" id="KW-1185">Reference proteome</keyword>
<accession>A0ABV9JH82</accession>
<dbReference type="Proteomes" id="UP001595962">
    <property type="component" value="Unassembled WGS sequence"/>
</dbReference>
<dbReference type="InterPro" id="IPR010266">
    <property type="entry name" value="NnrS"/>
</dbReference>
<organism evidence="2 3">
    <name type="scientific">Rheinheimera marina</name>
    <dbReference type="NCBI Taxonomy" id="1774958"/>
    <lineage>
        <taxon>Bacteria</taxon>
        <taxon>Pseudomonadati</taxon>
        <taxon>Pseudomonadota</taxon>
        <taxon>Gammaproteobacteria</taxon>
        <taxon>Chromatiales</taxon>
        <taxon>Chromatiaceae</taxon>
        <taxon>Rheinheimera</taxon>
    </lineage>
</organism>
<feature type="transmembrane region" description="Helical" evidence="1">
    <location>
        <begin position="62"/>
        <end position="82"/>
    </location>
</feature>
<keyword evidence="1" id="KW-0472">Membrane</keyword>
<evidence type="ECO:0000313" key="2">
    <source>
        <dbReference type="EMBL" id="MFC4653862.1"/>
    </source>
</evidence>
<gene>
    <name evidence="2" type="ORF">ACFO3I_02365</name>
</gene>
<sequence length="399" mass="43599">MQPLTIEPNPASSTMPAVLALAFRPFFLLAGLWAVLAIALWLGQLSGWWSGQLLLPATLWHAHEMLFGFGALVAAGFLLTAAQNWTGVPGLKGGKLALLCLIWLLARLTPFVAPSQDIWLLIALQSLWWLGVIAALGRQLWLAKSRNNYQFLPLLLAMAGLNAAVLWLSQSQHWALASHLSHSMILLFCLLMGIVGGRVIPFFTARATQTEQPRTVRLDRWVLVSTLAASGHFIVSAWWPALPSPGGLLLLAGLLHLWRLGCWFTPGLLQQPLLWSLHGSYLALASGLLLMGFSLLTGWLNFKDMLHLIAVGAMAAMMLAMMARVSLGHTGRSLAARPVMAWSFATLLLCGFCRSLATALGAPHLLWQLSAALWLAAFLIFTWVYWPILTSPRLDGRAG</sequence>
<feature type="transmembrane region" description="Helical" evidence="1">
    <location>
        <begin position="366"/>
        <end position="386"/>
    </location>
</feature>
<name>A0ABV9JH82_9GAMM</name>